<accession>A0A371XBV6</accession>
<dbReference type="EMBL" id="QURN01000011">
    <property type="protein sequence ID" value="RFC66727.1"/>
    <property type="molecule type" value="Genomic_DNA"/>
</dbReference>
<organism evidence="1 2">
    <name type="scientific">Mesorhizobium denitrificans</name>
    <dbReference type="NCBI Taxonomy" id="2294114"/>
    <lineage>
        <taxon>Bacteria</taxon>
        <taxon>Pseudomonadati</taxon>
        <taxon>Pseudomonadota</taxon>
        <taxon>Alphaproteobacteria</taxon>
        <taxon>Hyphomicrobiales</taxon>
        <taxon>Phyllobacteriaceae</taxon>
        <taxon>Mesorhizobium</taxon>
    </lineage>
</organism>
<evidence type="ECO:0000313" key="2">
    <source>
        <dbReference type="Proteomes" id="UP000262379"/>
    </source>
</evidence>
<dbReference type="AlphaFoldDB" id="A0A371XBV6"/>
<sequence>MDWRAATRRDMIRDMKQEFIAIPKPKMLEAIGLVTVKWAILDQILNQSLFWASDPDDIDTVKLLSQGSTVKRWAKLKDLLRMDFAREAGSEGMILLIDEALSIKGERDKIVHWPYSDGSSSETAAIFSIRNFDHAWYVDRPRVMQTAQKIDRLLARIFNHMLDHGERSGEGESMFVRPTGWRNAKRVAQDKVADAQ</sequence>
<comment type="caution">
    <text evidence="1">The sequence shown here is derived from an EMBL/GenBank/DDBJ whole genome shotgun (WGS) entry which is preliminary data.</text>
</comment>
<proteinExistence type="predicted"/>
<dbReference type="Proteomes" id="UP000262379">
    <property type="component" value="Unassembled WGS sequence"/>
</dbReference>
<evidence type="ECO:0000313" key="1">
    <source>
        <dbReference type="EMBL" id="RFC66727.1"/>
    </source>
</evidence>
<keyword evidence="2" id="KW-1185">Reference proteome</keyword>
<name>A0A371XBV6_9HYPH</name>
<gene>
    <name evidence="1" type="ORF">DY251_14390</name>
</gene>
<protein>
    <submittedName>
        <fullName evidence="1">Uncharacterized protein</fullName>
    </submittedName>
</protein>
<reference evidence="2" key="1">
    <citation type="submission" date="2018-08" db="EMBL/GenBank/DDBJ databases">
        <authorList>
            <person name="Im W.T."/>
        </authorList>
    </citation>
    <scope>NUCLEOTIDE SEQUENCE [LARGE SCALE GENOMIC DNA]</scope>
    <source>
        <strain evidence="2">LA-28</strain>
    </source>
</reference>